<dbReference type="NCBIfam" id="TIGR00099">
    <property type="entry name" value="Cof-subfamily"/>
    <property type="match status" value="1"/>
</dbReference>
<evidence type="ECO:0000313" key="2">
    <source>
        <dbReference type="Proteomes" id="UP001234495"/>
    </source>
</evidence>
<proteinExistence type="predicted"/>
<dbReference type="InterPro" id="IPR006379">
    <property type="entry name" value="HAD-SF_hydro_IIB"/>
</dbReference>
<dbReference type="Gene3D" id="3.40.50.1000">
    <property type="entry name" value="HAD superfamily/HAD-like"/>
    <property type="match status" value="1"/>
</dbReference>
<dbReference type="InterPro" id="IPR036412">
    <property type="entry name" value="HAD-like_sf"/>
</dbReference>
<comment type="caution">
    <text evidence="1">The sequence shown here is derived from an EMBL/GenBank/DDBJ whole genome shotgun (WGS) entry which is preliminary data.</text>
</comment>
<dbReference type="InterPro" id="IPR000150">
    <property type="entry name" value="Cof"/>
</dbReference>
<reference evidence="1 2" key="1">
    <citation type="submission" date="2023-07" db="EMBL/GenBank/DDBJ databases">
        <title>Genomic Encyclopedia of Type Strains, Phase IV (KMG-IV): sequencing the most valuable type-strain genomes for metagenomic binning, comparative biology and taxonomic classification.</title>
        <authorList>
            <person name="Goeker M."/>
        </authorList>
    </citation>
    <scope>NUCLEOTIDE SEQUENCE [LARGE SCALE GENOMIC DNA]</scope>
    <source>
        <strain evidence="1 2">DSM 29005</strain>
    </source>
</reference>
<dbReference type="Gene3D" id="3.30.1240.10">
    <property type="match status" value="1"/>
</dbReference>
<dbReference type="NCBIfam" id="TIGR01484">
    <property type="entry name" value="HAD-SF-IIB"/>
    <property type="match status" value="1"/>
</dbReference>
<dbReference type="Proteomes" id="UP001234495">
    <property type="component" value="Unassembled WGS sequence"/>
</dbReference>
<evidence type="ECO:0000313" key="1">
    <source>
        <dbReference type="EMBL" id="MDQ0228981.1"/>
    </source>
</evidence>
<dbReference type="Pfam" id="PF08282">
    <property type="entry name" value="Hydrolase_3"/>
    <property type="match status" value="1"/>
</dbReference>
<dbReference type="CDD" id="cd07516">
    <property type="entry name" value="HAD_Pase"/>
    <property type="match status" value="1"/>
</dbReference>
<dbReference type="SFLD" id="SFLDS00003">
    <property type="entry name" value="Haloacid_Dehalogenase"/>
    <property type="match status" value="1"/>
</dbReference>
<dbReference type="RefSeq" id="WP_307335910.1">
    <property type="nucleotide sequence ID" value="NZ_JAUSUD010000001.1"/>
</dbReference>
<dbReference type="EMBL" id="JAUSUD010000001">
    <property type="protein sequence ID" value="MDQ0228981.1"/>
    <property type="molecule type" value="Genomic_DNA"/>
</dbReference>
<dbReference type="InterPro" id="IPR023214">
    <property type="entry name" value="HAD_sf"/>
</dbReference>
<dbReference type="PROSITE" id="PS01228">
    <property type="entry name" value="COF_1"/>
    <property type="match status" value="1"/>
</dbReference>
<accession>A0ABT9ZAY3</accession>
<dbReference type="PANTHER" id="PTHR10000">
    <property type="entry name" value="PHOSPHOSERINE PHOSPHATASE"/>
    <property type="match status" value="1"/>
</dbReference>
<sequence>MTGKPKAILLDMDGTILNHYNKVTIQTKEMIDELRKLGTYVFIATGRSYDEIAEVVPEGFMVDGYITSNGMAGYIDDEVIFEHSLSRALVEVVIEKARENKIYYELFPYRSSRLTLKQDKEYVINEIAEPKPDSVGINEWLSRKEAIEEKIEWTKQIVGTTFSKFYFFARSKEHINVWKNELEQLKKMMDFSTSTSSEHNVELMVANVNKATGIKQFLDKFNLDKDEVMAIGDSNNDIPMLQFVGHAVAMKNAPDTIKELANDVTQFTCDEDGVSHFLKSYFQLEKVE</sequence>
<keyword evidence="2" id="KW-1185">Reference proteome</keyword>
<protein>
    <submittedName>
        <fullName evidence="1">Cof subfamily protein (Haloacid dehalogenase superfamily)</fullName>
    </submittedName>
</protein>
<dbReference type="PANTHER" id="PTHR10000:SF55">
    <property type="entry name" value="5-AMINO-6-(5-PHOSPHO-D-RIBITYLAMINO)URACIL PHOSPHATASE YCSE"/>
    <property type="match status" value="1"/>
</dbReference>
<dbReference type="SFLD" id="SFLDG01140">
    <property type="entry name" value="C2.B:_Phosphomannomutase_and_P"/>
    <property type="match status" value="1"/>
</dbReference>
<dbReference type="SUPFAM" id="SSF56784">
    <property type="entry name" value="HAD-like"/>
    <property type="match status" value="1"/>
</dbReference>
<name>A0ABT9ZAY3_9BACI</name>
<gene>
    <name evidence="1" type="ORF">J2S19_000231</name>
</gene>
<organism evidence="1 2">
    <name type="scientific">Metabacillus malikii</name>
    <dbReference type="NCBI Taxonomy" id="1504265"/>
    <lineage>
        <taxon>Bacteria</taxon>
        <taxon>Bacillati</taxon>
        <taxon>Bacillota</taxon>
        <taxon>Bacilli</taxon>
        <taxon>Bacillales</taxon>
        <taxon>Bacillaceae</taxon>
        <taxon>Metabacillus</taxon>
    </lineage>
</organism>